<dbReference type="EMBL" id="CP013118">
    <property type="protein sequence ID" value="ALO14875.1"/>
    <property type="molecule type" value="Genomic_DNA"/>
</dbReference>
<proteinExistence type="predicted"/>
<dbReference type="InterPro" id="IPR027417">
    <property type="entry name" value="P-loop_NTPase"/>
</dbReference>
<dbReference type="STRING" id="1307839.L21SP5_01220"/>
<dbReference type="InterPro" id="IPR041682">
    <property type="entry name" value="AAA_14"/>
</dbReference>
<dbReference type="Pfam" id="PF13173">
    <property type="entry name" value="AAA_14"/>
    <property type="match status" value="1"/>
</dbReference>
<reference evidence="3 4" key="1">
    <citation type="submission" date="2015-11" db="EMBL/GenBank/DDBJ databases">
        <title>Description and complete genome sequence of a novel strain predominating in hypersaline microbial mats and representing a new family of the Bacteriodetes phylum.</title>
        <authorList>
            <person name="Spring S."/>
            <person name="Bunk B."/>
            <person name="Sproer C."/>
            <person name="Klenk H.-P."/>
        </authorList>
    </citation>
    <scope>NUCLEOTIDE SEQUENCE [LARGE SCALE GENOMIC DNA]</scope>
    <source>
        <strain evidence="3 4">L21-Spi-D4</strain>
    </source>
</reference>
<evidence type="ECO:0000313" key="3">
    <source>
        <dbReference type="EMBL" id="ALO14875.1"/>
    </source>
</evidence>
<evidence type="ECO:0000313" key="4">
    <source>
        <dbReference type="Proteomes" id="UP000064893"/>
    </source>
</evidence>
<dbReference type="PATRIC" id="fig|1307839.3.peg.1310"/>
<dbReference type="PANTHER" id="PTHR33295">
    <property type="entry name" value="ATPASE"/>
    <property type="match status" value="1"/>
</dbReference>
<dbReference type="Proteomes" id="UP000064893">
    <property type="component" value="Chromosome"/>
</dbReference>
<dbReference type="PANTHER" id="PTHR33295:SF8">
    <property type="entry name" value="AAA+ ATPASE DOMAIN-CONTAINING PROTEIN"/>
    <property type="match status" value="1"/>
</dbReference>
<dbReference type="Pfam" id="PF13635">
    <property type="entry name" value="DUF4143"/>
    <property type="match status" value="1"/>
</dbReference>
<dbReference type="Gene3D" id="3.40.50.300">
    <property type="entry name" value="P-loop containing nucleotide triphosphate hydrolases"/>
    <property type="match status" value="1"/>
</dbReference>
<feature type="domain" description="DUF4143" evidence="2">
    <location>
        <begin position="202"/>
        <end position="345"/>
    </location>
</feature>
<name>A0A0S2HXY0_9BACT</name>
<evidence type="ECO:0000259" key="2">
    <source>
        <dbReference type="Pfam" id="PF13635"/>
    </source>
</evidence>
<protein>
    <submittedName>
        <fullName evidence="3">Archaeal ATPase</fullName>
    </submittedName>
</protein>
<dbReference type="KEGG" id="blq:L21SP5_01220"/>
<dbReference type="OrthoDB" id="9801840at2"/>
<keyword evidence="4" id="KW-1185">Reference proteome</keyword>
<dbReference type="RefSeq" id="WP_057952388.1">
    <property type="nucleotide sequence ID" value="NZ_CP013118.1"/>
</dbReference>
<organism evidence="3 4">
    <name type="scientific">Salinivirga cyanobacteriivorans</name>
    <dbReference type="NCBI Taxonomy" id="1307839"/>
    <lineage>
        <taxon>Bacteria</taxon>
        <taxon>Pseudomonadati</taxon>
        <taxon>Bacteroidota</taxon>
        <taxon>Bacteroidia</taxon>
        <taxon>Bacteroidales</taxon>
        <taxon>Salinivirgaceae</taxon>
        <taxon>Salinivirga</taxon>
    </lineage>
</organism>
<accession>A0A0S2HXY0</accession>
<dbReference type="AlphaFoldDB" id="A0A0S2HXY0"/>
<evidence type="ECO:0000259" key="1">
    <source>
        <dbReference type="Pfam" id="PF13173"/>
    </source>
</evidence>
<gene>
    <name evidence="3" type="ORF">L21SP5_01220</name>
</gene>
<sequence>MLLENQIAEVIETQQAIFRTKEVGLEREMLLHIPNFENHVLIVSGIRRCGKSTLLRQLFSRTYKNAIYLNFEDVRLSGFDIDDFSRLSKIIDEKKIKTLLFDEIQVVKNWELFVRQKLEEQYRIIITGSNASLLSRELGTKLTGRHISIELFPFSFNEFNAFLNTDNYKKTIDEYLTKGGFPEVIKRKENQLLNQLLTDILQRDVAVRYNIRDITRLRQLAVYLISNIGKPFSGKKLTESFELKSNSTTLEYISHMEQAYLIQLVPKFSYSLKTQARNPKKVYTIDIGLFSQNSIVFSDENGRRLENLVYLHIRRKYEQIYYFKEKGECDFVAIKNGKAEELVQVCWEVNDINQKREINGLLEAMEYFQKDHGTIITYNQSEKITIKNKTIKFIPVHKYLSE</sequence>
<dbReference type="InterPro" id="IPR025420">
    <property type="entry name" value="DUF4143"/>
</dbReference>
<feature type="domain" description="AAA" evidence="1">
    <location>
        <begin position="38"/>
        <end position="159"/>
    </location>
</feature>
<dbReference type="SUPFAM" id="SSF52540">
    <property type="entry name" value="P-loop containing nucleoside triphosphate hydrolases"/>
    <property type="match status" value="1"/>
</dbReference>